<dbReference type="EMBL" id="JBHUDO010000002">
    <property type="protein sequence ID" value="MFD1646382.1"/>
    <property type="molecule type" value="Genomic_DNA"/>
</dbReference>
<dbReference type="InterPro" id="IPR025164">
    <property type="entry name" value="Toastrack_DUF4097"/>
</dbReference>
<dbReference type="Pfam" id="PF13349">
    <property type="entry name" value="DUF4097"/>
    <property type="match status" value="1"/>
</dbReference>
<feature type="compositionally biased region" description="Polar residues" evidence="1">
    <location>
        <begin position="260"/>
        <end position="272"/>
    </location>
</feature>
<name>A0ABD6DK23_9EURY</name>
<dbReference type="RefSeq" id="WP_256398097.1">
    <property type="nucleotide sequence ID" value="NZ_JANHJR010000001.1"/>
</dbReference>
<sequence length="272" mass="27873">MQRRTVLSAASIALPTALAGCSLLDDGTEVTETVDREVVVDDGTPVSVVGQNGDVHVGTADGDAVTVEATKRTRGGQDALDEVEVRLDESAGTLAIRAVYPENRDLLAAPVVVDFQIGIPDGVLVDTVETANGEVSATGIAGDASLASANGPVQAENVDGNVSLRTTNGDVDAMGVAGLDRAVTTNGDVDVELRATRTDVPVETTNGDLTLRAAADLEATFDLSTSVGEVTVRGLSLDRSTDRSNRIVGDLNGGGDRVTAETTTGDVTLRSL</sequence>
<evidence type="ECO:0000313" key="4">
    <source>
        <dbReference type="Proteomes" id="UP001597034"/>
    </source>
</evidence>
<dbReference type="PANTHER" id="PTHR34094">
    <property type="match status" value="1"/>
</dbReference>
<evidence type="ECO:0000259" key="2">
    <source>
        <dbReference type="Pfam" id="PF13349"/>
    </source>
</evidence>
<proteinExistence type="predicted"/>
<dbReference type="AlphaFoldDB" id="A0ABD6DK23"/>
<dbReference type="PROSITE" id="PS51257">
    <property type="entry name" value="PROKAR_LIPOPROTEIN"/>
    <property type="match status" value="1"/>
</dbReference>
<reference evidence="3 4" key="1">
    <citation type="journal article" date="2019" name="Int. J. Syst. Evol. Microbiol.">
        <title>The Global Catalogue of Microorganisms (GCM) 10K type strain sequencing project: providing services to taxonomists for standard genome sequencing and annotation.</title>
        <authorList>
            <consortium name="The Broad Institute Genomics Platform"/>
            <consortium name="The Broad Institute Genome Sequencing Center for Infectious Disease"/>
            <person name="Wu L."/>
            <person name="Ma J."/>
        </authorList>
    </citation>
    <scope>NUCLEOTIDE SEQUENCE [LARGE SCALE GENOMIC DNA]</scope>
    <source>
        <strain evidence="3 4">CGMCC 1.10390</strain>
    </source>
</reference>
<feature type="region of interest" description="Disordered" evidence="1">
    <location>
        <begin position="252"/>
        <end position="272"/>
    </location>
</feature>
<dbReference type="PANTHER" id="PTHR34094:SF1">
    <property type="entry name" value="PROTEIN FAM185A"/>
    <property type="match status" value="1"/>
</dbReference>
<accession>A0ABD6DK23</accession>
<evidence type="ECO:0000256" key="1">
    <source>
        <dbReference type="SAM" id="MobiDB-lite"/>
    </source>
</evidence>
<dbReference type="Proteomes" id="UP001597034">
    <property type="component" value="Unassembled WGS sequence"/>
</dbReference>
<organism evidence="3 4">
    <name type="scientific">Haloarchaeobius litoreus</name>
    <dbReference type="NCBI Taxonomy" id="755306"/>
    <lineage>
        <taxon>Archaea</taxon>
        <taxon>Methanobacteriati</taxon>
        <taxon>Methanobacteriota</taxon>
        <taxon>Stenosarchaea group</taxon>
        <taxon>Halobacteria</taxon>
        <taxon>Halobacteriales</taxon>
        <taxon>Halorubellaceae</taxon>
        <taxon>Haloarchaeobius</taxon>
    </lineage>
</organism>
<comment type="caution">
    <text evidence="3">The sequence shown here is derived from an EMBL/GenBank/DDBJ whole genome shotgun (WGS) entry which is preliminary data.</text>
</comment>
<gene>
    <name evidence="3" type="ORF">ACFSBL_11890</name>
</gene>
<protein>
    <submittedName>
        <fullName evidence="3">DUF4097 domain-containing protein</fullName>
    </submittedName>
</protein>
<evidence type="ECO:0000313" key="3">
    <source>
        <dbReference type="EMBL" id="MFD1646382.1"/>
    </source>
</evidence>
<keyword evidence="4" id="KW-1185">Reference proteome</keyword>
<feature type="domain" description="DUF4097" evidence="2">
    <location>
        <begin position="128"/>
        <end position="269"/>
    </location>
</feature>